<evidence type="ECO:0000256" key="1">
    <source>
        <dbReference type="ARBA" id="ARBA00022737"/>
    </source>
</evidence>
<evidence type="ECO:0000313" key="3">
    <source>
        <dbReference type="EMBL" id="NOJ78511.1"/>
    </source>
</evidence>
<reference evidence="3 4" key="1">
    <citation type="submission" date="2020-05" db="EMBL/GenBank/DDBJ databases">
        <authorList>
            <person name="Whitworth D."/>
        </authorList>
    </citation>
    <scope>NUCLEOTIDE SEQUENCE [LARGE SCALE GENOMIC DNA]</scope>
    <source>
        <strain evidence="3 4">AM005</strain>
    </source>
</reference>
<dbReference type="SMART" id="SM00060">
    <property type="entry name" value="FN3"/>
    <property type="match status" value="4"/>
</dbReference>
<evidence type="ECO:0000313" key="4">
    <source>
        <dbReference type="Proteomes" id="UP000533080"/>
    </source>
</evidence>
<dbReference type="SUPFAM" id="SSF49265">
    <property type="entry name" value="Fibronectin type III"/>
    <property type="match status" value="2"/>
</dbReference>
<dbReference type="PRINTS" id="PR00014">
    <property type="entry name" value="FNTYPEIII"/>
</dbReference>
<dbReference type="Pfam" id="PF00041">
    <property type="entry name" value="fn3"/>
    <property type="match status" value="2"/>
</dbReference>
<feature type="domain" description="Fibronectin type-III" evidence="2">
    <location>
        <begin position="37"/>
        <end position="134"/>
    </location>
</feature>
<dbReference type="InterPro" id="IPR013783">
    <property type="entry name" value="Ig-like_fold"/>
</dbReference>
<dbReference type="PANTHER" id="PTHR13817:SF166">
    <property type="entry name" value="NEURONAL IGCAM-RELATED"/>
    <property type="match status" value="1"/>
</dbReference>
<dbReference type="PROSITE" id="PS50853">
    <property type="entry name" value="FN3"/>
    <property type="match status" value="2"/>
</dbReference>
<sequence length="408" mass="43466">MNGRIRLVAAVWLGVVLGWGCGGSDAQPPVQGPHATLPRAPSLVIAVPGDGQVTVTWDVPGDGGSALLDYAVHVYSDEGEVRVVTVPVSEPRAVVTELANGTAYAFSVVARNARGRSVASERSDRVVPHVTPGAVQNLVAVESDQTVTLSWDAADDKGMPLDSYFVTPFFEAREGETVRVPATELGKTFHSMTNGMAVRFVVVAYNGHARGPEASIEATPFTTPGVPVLTAEPNAGGGRVFLTWRVDDTGGNPITSYRVTVYLEGEVIRTVETFETRASVESLVNATTYQFTVEAANAAGWGQASERIAAMPTRYPSKPRNATCQGGHGWISFGWEPPEFDYGHPVTGYRLSTVIDGDSADWYTTDPGYHLTTIPNDGRAFSFFIAAGSAAGFGEAARLQCSTWPDRP</sequence>
<gene>
    <name evidence="3" type="ORF">HNV28_09160</name>
</gene>
<dbReference type="Gene3D" id="2.60.40.10">
    <property type="entry name" value="Immunoglobulins"/>
    <property type="match status" value="4"/>
</dbReference>
<dbReference type="AlphaFoldDB" id="A0A7Y4IFW2"/>
<dbReference type="CDD" id="cd00063">
    <property type="entry name" value="FN3"/>
    <property type="match status" value="3"/>
</dbReference>
<comment type="caution">
    <text evidence="3">The sequence shown here is derived from an EMBL/GenBank/DDBJ whole genome shotgun (WGS) entry which is preliminary data.</text>
</comment>
<dbReference type="Proteomes" id="UP000533080">
    <property type="component" value="Unassembled WGS sequence"/>
</dbReference>
<dbReference type="InterPro" id="IPR036116">
    <property type="entry name" value="FN3_sf"/>
</dbReference>
<organism evidence="3 4">
    <name type="scientific">Myxococcus xanthus</name>
    <dbReference type="NCBI Taxonomy" id="34"/>
    <lineage>
        <taxon>Bacteria</taxon>
        <taxon>Pseudomonadati</taxon>
        <taxon>Myxococcota</taxon>
        <taxon>Myxococcia</taxon>
        <taxon>Myxococcales</taxon>
        <taxon>Cystobacterineae</taxon>
        <taxon>Myxococcaceae</taxon>
        <taxon>Myxococcus</taxon>
    </lineage>
</organism>
<dbReference type="EMBL" id="JABFNT010000022">
    <property type="protein sequence ID" value="NOJ78511.1"/>
    <property type="molecule type" value="Genomic_DNA"/>
</dbReference>
<accession>A0A7Y4IFW2</accession>
<dbReference type="PANTHER" id="PTHR13817">
    <property type="entry name" value="TITIN"/>
    <property type="match status" value="1"/>
</dbReference>
<feature type="domain" description="Fibronectin type-III" evidence="2">
    <location>
        <begin position="223"/>
        <end position="316"/>
    </location>
</feature>
<evidence type="ECO:0000259" key="2">
    <source>
        <dbReference type="PROSITE" id="PS50853"/>
    </source>
</evidence>
<name>A0A7Y4IFW2_MYXXA</name>
<protein>
    <submittedName>
        <fullName evidence="3">Fibronectin type III domain-containing protein</fullName>
    </submittedName>
</protein>
<dbReference type="InterPro" id="IPR050964">
    <property type="entry name" value="Striated_Muscle_Regulatory"/>
</dbReference>
<proteinExistence type="predicted"/>
<dbReference type="InterPro" id="IPR003961">
    <property type="entry name" value="FN3_dom"/>
</dbReference>
<keyword evidence="1" id="KW-0677">Repeat</keyword>